<feature type="domain" description="EngC GTPase" evidence="11">
    <location>
        <begin position="105"/>
        <end position="252"/>
    </location>
</feature>
<dbReference type="HAMAP" id="MF_01820">
    <property type="entry name" value="GTPase_RsgA"/>
    <property type="match status" value="1"/>
</dbReference>
<comment type="subcellular location">
    <subcellularLocation>
        <location evidence="10">Cytoplasm</location>
    </subcellularLocation>
</comment>
<evidence type="ECO:0000259" key="11">
    <source>
        <dbReference type="PROSITE" id="PS50936"/>
    </source>
</evidence>
<dbReference type="RefSeq" id="WP_329775176.1">
    <property type="nucleotide sequence ID" value="NZ_JAYDYW010000006.1"/>
</dbReference>
<comment type="subunit">
    <text evidence="10">Monomer. Associates with 30S ribosomal subunit, binds 16S rRNA.</text>
</comment>
<dbReference type="Gene3D" id="3.40.50.300">
    <property type="entry name" value="P-loop containing nucleotide triphosphate hydrolases"/>
    <property type="match status" value="1"/>
</dbReference>
<evidence type="ECO:0000256" key="4">
    <source>
        <dbReference type="ARBA" id="ARBA00022730"/>
    </source>
</evidence>
<reference evidence="14" key="1">
    <citation type="submission" date="2023-07" db="EMBL/GenBank/DDBJ databases">
        <title>Draft genome sequence of Agarivorans aestuarii strain ZMCS4, a CAZymes producing bacteria isolated from the marine brown algae Clodostephus spongiosus.</title>
        <authorList>
            <person name="Lorente B."/>
            <person name="Cabral C."/>
            <person name="Frias J."/>
            <person name="Faria J."/>
            <person name="Toubarro D."/>
        </authorList>
    </citation>
    <scope>NUCLEOTIDE SEQUENCE [LARGE SCALE GENOMIC DNA]</scope>
    <source>
        <strain evidence="14">ZMCS4</strain>
    </source>
</reference>
<dbReference type="EMBL" id="JAYDYW010000006">
    <property type="protein sequence ID" value="MEE1673951.1"/>
    <property type="molecule type" value="Genomic_DNA"/>
</dbReference>
<accession>A0ABU7G3R7</accession>
<gene>
    <name evidence="10 13" type="primary">rsgA</name>
    <name evidence="13" type="ORF">SNR37_003378</name>
</gene>
<evidence type="ECO:0000256" key="2">
    <source>
        <dbReference type="ARBA" id="ARBA00022517"/>
    </source>
</evidence>
<dbReference type="PANTHER" id="PTHR32120">
    <property type="entry name" value="SMALL RIBOSOMAL SUBUNIT BIOGENESIS GTPASE RSGA"/>
    <property type="match status" value="1"/>
</dbReference>
<evidence type="ECO:0000313" key="13">
    <source>
        <dbReference type="EMBL" id="MEE1673951.1"/>
    </source>
</evidence>
<dbReference type="Proteomes" id="UP001310248">
    <property type="component" value="Unassembled WGS sequence"/>
</dbReference>
<feature type="binding site" evidence="10">
    <location>
        <position position="282"/>
    </location>
    <ligand>
        <name>Zn(2+)</name>
        <dbReference type="ChEBI" id="CHEBI:29105"/>
    </ligand>
</feature>
<evidence type="ECO:0000256" key="7">
    <source>
        <dbReference type="ARBA" id="ARBA00022833"/>
    </source>
</evidence>
<keyword evidence="3 10" id="KW-0479">Metal-binding</keyword>
<evidence type="ECO:0000256" key="3">
    <source>
        <dbReference type="ARBA" id="ARBA00022723"/>
    </source>
</evidence>
<evidence type="ECO:0000256" key="8">
    <source>
        <dbReference type="ARBA" id="ARBA00022884"/>
    </source>
</evidence>
<evidence type="ECO:0000256" key="6">
    <source>
        <dbReference type="ARBA" id="ARBA00022801"/>
    </source>
</evidence>
<name>A0ABU7G3R7_9ALTE</name>
<feature type="domain" description="CP-type G" evidence="12">
    <location>
        <begin position="97"/>
        <end position="254"/>
    </location>
</feature>
<evidence type="ECO:0000256" key="5">
    <source>
        <dbReference type="ARBA" id="ARBA00022741"/>
    </source>
</evidence>
<feature type="binding site" evidence="10">
    <location>
        <position position="284"/>
    </location>
    <ligand>
        <name>Zn(2+)</name>
        <dbReference type="ChEBI" id="CHEBI:29105"/>
    </ligand>
</feature>
<evidence type="ECO:0000259" key="12">
    <source>
        <dbReference type="PROSITE" id="PS51721"/>
    </source>
</evidence>
<comment type="similarity">
    <text evidence="10">Belongs to the TRAFAC class YlqF/YawG GTPase family. RsgA subfamily.</text>
</comment>
<evidence type="ECO:0000256" key="1">
    <source>
        <dbReference type="ARBA" id="ARBA00022490"/>
    </source>
</evidence>
<dbReference type="InterPro" id="IPR030378">
    <property type="entry name" value="G_CP_dom"/>
</dbReference>
<dbReference type="InterPro" id="IPR010914">
    <property type="entry name" value="RsgA_GTPase_dom"/>
</dbReference>
<feature type="binding site" evidence="10">
    <location>
        <begin position="196"/>
        <end position="204"/>
    </location>
    <ligand>
        <name>GTP</name>
        <dbReference type="ChEBI" id="CHEBI:37565"/>
    </ligand>
</feature>
<keyword evidence="9 10" id="KW-0342">GTP-binding</keyword>
<organism evidence="13 14">
    <name type="scientific">Agarivorans aestuarii</name>
    <dbReference type="NCBI Taxonomy" id="1563703"/>
    <lineage>
        <taxon>Bacteria</taxon>
        <taxon>Pseudomonadati</taxon>
        <taxon>Pseudomonadota</taxon>
        <taxon>Gammaproteobacteria</taxon>
        <taxon>Alteromonadales</taxon>
        <taxon>Alteromonadaceae</taxon>
        <taxon>Agarivorans</taxon>
    </lineage>
</organism>
<comment type="function">
    <text evidence="10">One of several proteins that assist in the late maturation steps of the functional core of the 30S ribosomal subunit. Helps release RbfA from mature subunits. May play a role in the assembly of ribosomal proteins into the subunit. Circularly permuted GTPase that catalyzes slow GTP hydrolysis, GTPase activity is stimulated by the 30S ribosomal subunit.</text>
</comment>
<dbReference type="PROSITE" id="PS50936">
    <property type="entry name" value="ENGC_GTPASE"/>
    <property type="match status" value="1"/>
</dbReference>
<dbReference type="CDD" id="cd01854">
    <property type="entry name" value="YjeQ_EngC"/>
    <property type="match status" value="1"/>
</dbReference>
<feature type="binding site" evidence="10">
    <location>
        <begin position="144"/>
        <end position="147"/>
    </location>
    <ligand>
        <name>GTP</name>
        <dbReference type="ChEBI" id="CHEBI:37565"/>
    </ligand>
</feature>
<keyword evidence="5 10" id="KW-0547">Nucleotide-binding</keyword>
<protein>
    <recommendedName>
        <fullName evidence="10">Small ribosomal subunit biogenesis GTPase RsgA</fullName>
        <ecNumber evidence="10">3.6.1.-</ecNumber>
    </recommendedName>
</protein>
<evidence type="ECO:0000256" key="10">
    <source>
        <dbReference type="HAMAP-Rule" id="MF_01820"/>
    </source>
</evidence>
<dbReference type="NCBIfam" id="TIGR00157">
    <property type="entry name" value="ribosome small subunit-dependent GTPase A"/>
    <property type="match status" value="1"/>
</dbReference>
<feature type="binding site" evidence="10">
    <location>
        <position position="277"/>
    </location>
    <ligand>
        <name>Zn(2+)</name>
        <dbReference type="ChEBI" id="CHEBI:29105"/>
    </ligand>
</feature>
<comment type="cofactor">
    <cofactor evidence="10">
        <name>Zn(2+)</name>
        <dbReference type="ChEBI" id="CHEBI:29105"/>
    </cofactor>
    <text evidence="10">Binds 1 zinc ion per subunit.</text>
</comment>
<dbReference type="PANTHER" id="PTHR32120:SF10">
    <property type="entry name" value="SMALL RIBOSOMAL SUBUNIT BIOGENESIS GTPASE RSGA"/>
    <property type="match status" value="1"/>
</dbReference>
<feature type="binding site" evidence="10">
    <location>
        <position position="290"/>
    </location>
    <ligand>
        <name>Zn(2+)</name>
        <dbReference type="ChEBI" id="CHEBI:29105"/>
    </ligand>
</feature>
<dbReference type="Pfam" id="PF03193">
    <property type="entry name" value="RsgA_GTPase"/>
    <property type="match status" value="1"/>
</dbReference>
<dbReference type="PROSITE" id="PS51721">
    <property type="entry name" value="G_CP"/>
    <property type="match status" value="1"/>
</dbReference>
<keyword evidence="6 10" id="KW-0378">Hydrolase</keyword>
<dbReference type="EC" id="3.6.1.-" evidence="10"/>
<evidence type="ECO:0000256" key="9">
    <source>
        <dbReference type="ARBA" id="ARBA00023134"/>
    </source>
</evidence>
<sequence length="351" mass="39228">MGNSFSLSELGWKPFFQQQLNLDELSSYTAARVFEQHRSEYVVASELGLQRIAIHPNMPKMAVGDWLLLEHANTPELKFVKQLEPATLFSRKAVGTRAELQLIAANVDTVFIVCSLNNNFNLSRIERYLALANEAKVDPVVVLTKADTCDDVASLQQQVQKLDPMLMVEALNALDAEDVAKLNPWCKRGQTVAFMGSSGVGKSTLINTLLGEQNSQTGAIREADSKGRHTTTARSMHLMENGGLLLDTPGMRELQLSDCEEGVNATFNDITELAEQCKFADCQHNSEPGCQVRQAIENGLLDERRLQNYHKLMREQQFNAASVAERRANDKDLGKFYRRVQNSVKQLKQRG</sequence>
<dbReference type="InterPro" id="IPR004881">
    <property type="entry name" value="Ribosome_biogen_GTPase_RsgA"/>
</dbReference>
<keyword evidence="7 10" id="KW-0862">Zinc</keyword>
<keyword evidence="14" id="KW-1185">Reference proteome</keyword>
<dbReference type="SUPFAM" id="SSF52540">
    <property type="entry name" value="P-loop containing nucleoside triphosphate hydrolases"/>
    <property type="match status" value="1"/>
</dbReference>
<keyword evidence="2 10" id="KW-0690">Ribosome biogenesis</keyword>
<keyword evidence="1 10" id="KW-0963">Cytoplasm</keyword>
<dbReference type="InterPro" id="IPR027417">
    <property type="entry name" value="P-loop_NTPase"/>
</dbReference>
<keyword evidence="4 10" id="KW-0699">rRNA-binding</keyword>
<comment type="caution">
    <text evidence="13">The sequence shown here is derived from an EMBL/GenBank/DDBJ whole genome shotgun (WGS) entry which is preliminary data.</text>
</comment>
<keyword evidence="8 10" id="KW-0694">RNA-binding</keyword>
<proteinExistence type="inferred from homology"/>
<evidence type="ECO:0000313" key="14">
    <source>
        <dbReference type="Proteomes" id="UP001310248"/>
    </source>
</evidence>
<dbReference type="Gene3D" id="1.10.40.50">
    <property type="entry name" value="Probable gtpase engc, domain 3"/>
    <property type="match status" value="1"/>
</dbReference>